<evidence type="ECO:0000256" key="1">
    <source>
        <dbReference type="ARBA" id="ARBA00022490"/>
    </source>
</evidence>
<dbReference type="Gene3D" id="3.90.190.20">
    <property type="entry name" value="Mur ligase, C-terminal domain"/>
    <property type="match status" value="1"/>
</dbReference>
<reference evidence="6 7" key="1">
    <citation type="journal article" date="2018" name="Science">
        <title>The opium poppy genome and morphinan production.</title>
        <authorList>
            <person name="Guo L."/>
            <person name="Winzer T."/>
            <person name="Yang X."/>
            <person name="Li Y."/>
            <person name="Ning Z."/>
            <person name="He Z."/>
            <person name="Teodor R."/>
            <person name="Lu Y."/>
            <person name="Bowser T.A."/>
            <person name="Graham I.A."/>
            <person name="Ye K."/>
        </authorList>
    </citation>
    <scope>NUCLEOTIDE SEQUENCE [LARGE SCALE GENOMIC DNA]</scope>
    <source>
        <strain evidence="7">cv. HN1</strain>
        <tissue evidence="6">Leaves</tissue>
    </source>
</reference>
<accession>A0A4Y7KZ62</accession>
<dbReference type="GO" id="GO:0051301">
    <property type="term" value="P:cell division"/>
    <property type="evidence" value="ECO:0007669"/>
    <property type="project" value="InterPro"/>
</dbReference>
<dbReference type="InterPro" id="IPR005762">
    <property type="entry name" value="MurD"/>
</dbReference>
<proteinExistence type="predicted"/>
<dbReference type="Proteomes" id="UP000316621">
    <property type="component" value="Chromosome 9"/>
</dbReference>
<dbReference type="EMBL" id="CM010723">
    <property type="protein sequence ID" value="RZC77381.1"/>
    <property type="molecule type" value="Genomic_DNA"/>
</dbReference>
<dbReference type="STRING" id="3469.A0A4Y7KZ62"/>
<keyword evidence="4" id="KW-0067">ATP-binding</keyword>
<dbReference type="PANTHER" id="PTHR43692:SF1">
    <property type="entry name" value="UDP-N-ACETYLMURAMOYLALANINE--D-GLUTAMATE LIGASE"/>
    <property type="match status" value="1"/>
</dbReference>
<gene>
    <name evidence="6" type="ORF">C5167_001528</name>
</gene>
<dbReference type="InterPro" id="IPR036615">
    <property type="entry name" value="Mur_ligase_C_dom_sf"/>
</dbReference>
<keyword evidence="2" id="KW-0436">Ligase</keyword>
<evidence type="ECO:0000256" key="4">
    <source>
        <dbReference type="ARBA" id="ARBA00022840"/>
    </source>
</evidence>
<dbReference type="GO" id="GO:0005737">
    <property type="term" value="C:cytoplasm"/>
    <property type="evidence" value="ECO:0007669"/>
    <property type="project" value="InterPro"/>
</dbReference>
<evidence type="ECO:0000259" key="5">
    <source>
        <dbReference type="Pfam" id="PF02875"/>
    </source>
</evidence>
<evidence type="ECO:0000256" key="3">
    <source>
        <dbReference type="ARBA" id="ARBA00022741"/>
    </source>
</evidence>
<dbReference type="GO" id="GO:0008764">
    <property type="term" value="F:UDP-N-acetylmuramoylalanine-D-glutamate ligase activity"/>
    <property type="evidence" value="ECO:0007669"/>
    <property type="project" value="InterPro"/>
</dbReference>
<keyword evidence="3" id="KW-0547">Nucleotide-binding</keyword>
<sequence length="188" mass="20289">MKAMGNHNYHNAAVAALSVLGLDMGIEADSISELAETLKSLAHRMQIVHRDTYGVTWVDDSKATNVESTYTGLMGLKEQKAVVLLGGVAKVIEDTNSNGFRKLVGPLMHHRRVITFGFSGSMIYETLQAGGLTIPCIRVKTLEDAVSCARSIAGNGDTIVLTPGCASFDEFKNFEHRGKVFQKLASTS</sequence>
<evidence type="ECO:0000256" key="2">
    <source>
        <dbReference type="ARBA" id="ARBA00022598"/>
    </source>
</evidence>
<dbReference type="AlphaFoldDB" id="A0A4Y7KZ62"/>
<dbReference type="GO" id="GO:0005524">
    <property type="term" value="F:ATP binding"/>
    <property type="evidence" value="ECO:0007669"/>
    <property type="project" value="UniProtKB-KW"/>
</dbReference>
<dbReference type="GO" id="GO:0008360">
    <property type="term" value="P:regulation of cell shape"/>
    <property type="evidence" value="ECO:0007669"/>
    <property type="project" value="InterPro"/>
</dbReference>
<dbReference type="PANTHER" id="PTHR43692">
    <property type="entry name" value="UDP-N-ACETYLMURAMOYLALANINE--D-GLUTAMATE LIGASE"/>
    <property type="match status" value="1"/>
</dbReference>
<evidence type="ECO:0000313" key="6">
    <source>
        <dbReference type="EMBL" id="RZC77381.1"/>
    </source>
</evidence>
<dbReference type="SUPFAM" id="SSF53244">
    <property type="entry name" value="MurD-like peptide ligases, peptide-binding domain"/>
    <property type="match status" value="1"/>
</dbReference>
<feature type="domain" description="Mur ligase C-terminal" evidence="5">
    <location>
        <begin position="43"/>
        <end position="164"/>
    </location>
</feature>
<keyword evidence="7" id="KW-1185">Reference proteome</keyword>
<dbReference type="Gramene" id="RZC77381">
    <property type="protein sequence ID" value="RZC77381"/>
    <property type="gene ID" value="C5167_001528"/>
</dbReference>
<evidence type="ECO:0000313" key="7">
    <source>
        <dbReference type="Proteomes" id="UP000316621"/>
    </source>
</evidence>
<dbReference type="Pfam" id="PF02875">
    <property type="entry name" value="Mur_ligase_C"/>
    <property type="match status" value="1"/>
</dbReference>
<dbReference type="InterPro" id="IPR004101">
    <property type="entry name" value="Mur_ligase_C"/>
</dbReference>
<organism evidence="6 7">
    <name type="scientific">Papaver somniferum</name>
    <name type="common">Opium poppy</name>
    <dbReference type="NCBI Taxonomy" id="3469"/>
    <lineage>
        <taxon>Eukaryota</taxon>
        <taxon>Viridiplantae</taxon>
        <taxon>Streptophyta</taxon>
        <taxon>Embryophyta</taxon>
        <taxon>Tracheophyta</taxon>
        <taxon>Spermatophyta</taxon>
        <taxon>Magnoliopsida</taxon>
        <taxon>Ranunculales</taxon>
        <taxon>Papaveraceae</taxon>
        <taxon>Papaveroideae</taxon>
        <taxon>Papaver</taxon>
    </lineage>
</organism>
<protein>
    <recommendedName>
        <fullName evidence="5">Mur ligase C-terminal domain-containing protein</fullName>
    </recommendedName>
</protein>
<keyword evidence="1" id="KW-0963">Cytoplasm</keyword>
<name>A0A4Y7KZ62_PAPSO</name>